<comment type="subunit">
    <text evidence="8">Interacts with PqqD. The interaction is necessary for activity of PqqE.</text>
</comment>
<dbReference type="HAMAP" id="MF_00660">
    <property type="entry name" value="PqqE"/>
    <property type="match status" value="1"/>
</dbReference>
<name>A0ABW5W9V6_9PSEU</name>
<evidence type="ECO:0000313" key="11">
    <source>
        <dbReference type="EMBL" id="MFD2800784.1"/>
    </source>
</evidence>
<evidence type="ECO:0000256" key="5">
    <source>
        <dbReference type="ARBA" id="ARBA00023002"/>
    </source>
</evidence>
<dbReference type="InterPro" id="IPR013785">
    <property type="entry name" value="Aldolase_TIM"/>
</dbReference>
<dbReference type="EC" id="1.21.98.4" evidence="8"/>
<dbReference type="RefSeq" id="WP_377390553.1">
    <property type="nucleotide sequence ID" value="NZ_JBHSAN010000024.1"/>
</dbReference>
<dbReference type="CDD" id="cd21119">
    <property type="entry name" value="SPASM_PqqE"/>
    <property type="match status" value="1"/>
</dbReference>
<comment type="pathway">
    <text evidence="8">Cofactor biosynthesis; pyrroloquinoline quinone biosynthesis.</text>
</comment>
<gene>
    <name evidence="8 11" type="primary">pqqE</name>
    <name evidence="11" type="ORF">ACFS2C_15435</name>
</gene>
<comment type="caution">
    <text evidence="11">The sequence shown here is derived from an EMBL/GenBank/DDBJ whole genome shotgun (WGS) entry which is preliminary data.</text>
</comment>
<dbReference type="SFLD" id="SFLDG01067">
    <property type="entry name" value="SPASM/twitch_domain_containing"/>
    <property type="match status" value="1"/>
</dbReference>
<feature type="binding site" evidence="8">
    <location>
        <position position="25"/>
    </location>
    <ligand>
        <name>[4Fe-4S] cluster</name>
        <dbReference type="ChEBI" id="CHEBI:49883"/>
        <note>4Fe-4S-S-AdoMet</note>
    </ligand>
</feature>
<comment type="similarity">
    <text evidence="8">Belongs to the radical SAM superfamily. PqqE family.</text>
</comment>
<dbReference type="NCBIfam" id="TIGR04085">
    <property type="entry name" value="rSAM_more_4Fe4S"/>
    <property type="match status" value="1"/>
</dbReference>
<dbReference type="PIRSF" id="PIRSF037420">
    <property type="entry name" value="PQQ_syn_pqqE"/>
    <property type="match status" value="1"/>
</dbReference>
<dbReference type="InterPro" id="IPR058240">
    <property type="entry name" value="rSAM_sf"/>
</dbReference>
<evidence type="ECO:0000259" key="10">
    <source>
        <dbReference type="PROSITE" id="PS51918"/>
    </source>
</evidence>
<evidence type="ECO:0000256" key="2">
    <source>
        <dbReference type="ARBA" id="ARBA00022691"/>
    </source>
</evidence>
<dbReference type="Gene3D" id="3.20.20.70">
    <property type="entry name" value="Aldolase class I"/>
    <property type="match status" value="1"/>
</dbReference>
<dbReference type="InterPro" id="IPR050377">
    <property type="entry name" value="Radical_SAM_PqqE_MftC-like"/>
</dbReference>
<keyword evidence="7 8" id="KW-0411">Iron-sulfur</keyword>
<sequence length="378" mass="41686">MGSPESPFGMLAELTYRCPLACAYCSNPLNLADYADELTTDEWRRVLAEAADLGILQCHLSGGEPLLRRDLVDIVANAHEFGLYTNLVTSAVGLSRPRAEQLRAAGLDHVQISIQADEPATSDRIAGTPSFERKIEAMSVVKELGWPLTVNVVLHRNNIDRVANILALAEEVGADRLELANTQYYGWAWRNRAALLPSRAQLEAAEAVVRAARERLRDRMEVIYILPDYYSRYPKPCMGGWASRQLTVTPSGDVLPCPAAGPLPLPRASVREETLERIWTESPVMTAFRGTDWMPEPCRSCARREVDFGGCRCQAFLLTGDAARTDPVCHLSPDHDLVADAVRTANVDSRAGALPLVPRPHRAEGANRRTATAVPRRR</sequence>
<feature type="region of interest" description="Disordered" evidence="9">
    <location>
        <begin position="357"/>
        <end position="378"/>
    </location>
</feature>
<evidence type="ECO:0000256" key="3">
    <source>
        <dbReference type="ARBA" id="ARBA00022723"/>
    </source>
</evidence>
<comment type="catalytic activity">
    <reaction evidence="8">
        <text>[PQQ precursor protein] + S-adenosyl-L-methionine = E-Y cross-linked-[PQQ precursor protein] + 5'-deoxyadenosine + L-methionine + H(+)</text>
        <dbReference type="Rhea" id="RHEA:56836"/>
        <dbReference type="Rhea" id="RHEA-COMP:14800"/>
        <dbReference type="Rhea" id="RHEA-COMP:14801"/>
        <dbReference type="ChEBI" id="CHEBI:15378"/>
        <dbReference type="ChEBI" id="CHEBI:17319"/>
        <dbReference type="ChEBI" id="CHEBI:57844"/>
        <dbReference type="ChEBI" id="CHEBI:59789"/>
        <dbReference type="ChEBI" id="CHEBI:141026"/>
        <dbReference type="ChEBI" id="CHEBI:141027"/>
        <dbReference type="EC" id="1.21.98.4"/>
    </reaction>
</comment>
<comment type="function">
    <text evidence="8">Catalyzes the cross-linking of a glutamate residue and a tyrosine residue in the PqqA protein as part of the biosynthesis of pyrroloquinoline quinone (PQQ).</text>
</comment>
<keyword evidence="12" id="KW-1185">Reference proteome</keyword>
<keyword evidence="3 8" id="KW-0479">Metal-binding</keyword>
<dbReference type="PANTHER" id="PTHR11228">
    <property type="entry name" value="RADICAL SAM DOMAIN PROTEIN"/>
    <property type="match status" value="1"/>
</dbReference>
<comment type="cofactor">
    <cofactor evidence="8">
        <name>[4Fe-4S] cluster</name>
        <dbReference type="ChEBI" id="CHEBI:49883"/>
    </cofactor>
    <text evidence="8">Binds 1 [4Fe-4S] cluster. The cluster is coordinated with 3 cysteines and an exchangeable S-adenosyl-L-methionine.</text>
</comment>
<dbReference type="Pfam" id="PF04055">
    <property type="entry name" value="Radical_SAM"/>
    <property type="match status" value="1"/>
</dbReference>
<proteinExistence type="inferred from homology"/>
<dbReference type="SFLD" id="SFLDF00280">
    <property type="entry name" value="coenzyme_PQQ_synthesis_protein"/>
    <property type="match status" value="1"/>
</dbReference>
<feature type="binding site" evidence="8">
    <location>
        <position position="22"/>
    </location>
    <ligand>
        <name>[4Fe-4S] cluster</name>
        <dbReference type="ChEBI" id="CHEBI:49883"/>
        <note>4Fe-4S-S-AdoMet</note>
    </ligand>
</feature>
<dbReference type="SUPFAM" id="SSF102114">
    <property type="entry name" value="Radical SAM enzymes"/>
    <property type="match status" value="1"/>
</dbReference>
<keyword evidence="1 8" id="KW-0004">4Fe-4S</keyword>
<dbReference type="CDD" id="cd01335">
    <property type="entry name" value="Radical_SAM"/>
    <property type="match status" value="1"/>
</dbReference>
<feature type="domain" description="Radical SAM core" evidence="10">
    <location>
        <begin position="4"/>
        <end position="218"/>
    </location>
</feature>
<reference evidence="12" key="1">
    <citation type="journal article" date="2019" name="Int. J. Syst. Evol. Microbiol.">
        <title>The Global Catalogue of Microorganisms (GCM) 10K type strain sequencing project: providing services to taxonomists for standard genome sequencing and annotation.</title>
        <authorList>
            <consortium name="The Broad Institute Genomics Platform"/>
            <consortium name="The Broad Institute Genome Sequencing Center for Infectious Disease"/>
            <person name="Wu L."/>
            <person name="Ma J."/>
        </authorList>
    </citation>
    <scope>NUCLEOTIDE SEQUENCE [LARGE SCALE GENOMIC DNA]</scope>
    <source>
        <strain evidence="12">IBRC-M 10906</strain>
    </source>
</reference>
<dbReference type="InterPro" id="IPR006638">
    <property type="entry name" value="Elp3/MiaA/NifB-like_rSAM"/>
</dbReference>
<evidence type="ECO:0000313" key="12">
    <source>
        <dbReference type="Proteomes" id="UP001597478"/>
    </source>
</evidence>
<protein>
    <recommendedName>
        <fullName evidence="8">PqqA peptide cyclase</fullName>
        <ecNumber evidence="8">1.21.98.4</ecNumber>
    </recommendedName>
    <alternativeName>
        <fullName evidence="8">Coenzyme PQQ synthesis protein E</fullName>
    </alternativeName>
</protein>
<evidence type="ECO:0000256" key="6">
    <source>
        <dbReference type="ARBA" id="ARBA00023004"/>
    </source>
</evidence>
<accession>A0ABW5W9V6</accession>
<dbReference type="InterPro" id="IPR007197">
    <property type="entry name" value="rSAM"/>
</dbReference>
<evidence type="ECO:0000256" key="1">
    <source>
        <dbReference type="ARBA" id="ARBA00022485"/>
    </source>
</evidence>
<dbReference type="NCBIfam" id="TIGR02109">
    <property type="entry name" value="PQQ_syn_pqqE"/>
    <property type="match status" value="1"/>
</dbReference>
<evidence type="ECO:0000256" key="9">
    <source>
        <dbReference type="SAM" id="MobiDB-lite"/>
    </source>
</evidence>
<dbReference type="InterPro" id="IPR017200">
    <property type="entry name" value="PqqE-like"/>
</dbReference>
<dbReference type="InterPro" id="IPR011843">
    <property type="entry name" value="PQQ_synth_PqqE_bac"/>
</dbReference>
<keyword evidence="4 8" id="KW-0884">PQQ biosynthesis</keyword>
<evidence type="ECO:0000256" key="4">
    <source>
        <dbReference type="ARBA" id="ARBA00022905"/>
    </source>
</evidence>
<organism evidence="11 12">
    <name type="scientific">Prauserella oleivorans</name>
    <dbReference type="NCBI Taxonomy" id="1478153"/>
    <lineage>
        <taxon>Bacteria</taxon>
        <taxon>Bacillati</taxon>
        <taxon>Actinomycetota</taxon>
        <taxon>Actinomycetes</taxon>
        <taxon>Pseudonocardiales</taxon>
        <taxon>Pseudonocardiaceae</taxon>
        <taxon>Prauserella</taxon>
    </lineage>
</organism>
<keyword evidence="6 8" id="KW-0408">Iron</keyword>
<keyword evidence="2 8" id="KW-0949">S-adenosyl-L-methionine</keyword>
<keyword evidence="5 8" id="KW-0560">Oxidoreductase</keyword>
<evidence type="ECO:0000256" key="8">
    <source>
        <dbReference type="HAMAP-Rule" id="MF_00660"/>
    </source>
</evidence>
<dbReference type="InterPro" id="IPR023885">
    <property type="entry name" value="4Fe4S-binding_SPASM_dom"/>
</dbReference>
<dbReference type="Proteomes" id="UP001597478">
    <property type="component" value="Unassembled WGS sequence"/>
</dbReference>
<dbReference type="PANTHER" id="PTHR11228:SF7">
    <property type="entry name" value="PQQA PEPTIDE CYCLASE"/>
    <property type="match status" value="1"/>
</dbReference>
<evidence type="ECO:0000256" key="7">
    <source>
        <dbReference type="ARBA" id="ARBA00023014"/>
    </source>
</evidence>
<dbReference type="Pfam" id="PF13186">
    <property type="entry name" value="SPASM"/>
    <property type="match status" value="1"/>
</dbReference>
<dbReference type="SFLD" id="SFLDS00029">
    <property type="entry name" value="Radical_SAM"/>
    <property type="match status" value="1"/>
</dbReference>
<dbReference type="PROSITE" id="PS51918">
    <property type="entry name" value="RADICAL_SAM"/>
    <property type="match status" value="1"/>
</dbReference>
<dbReference type="SFLD" id="SFLDG01386">
    <property type="entry name" value="main_SPASM_domain-containing"/>
    <property type="match status" value="1"/>
</dbReference>
<dbReference type="EMBL" id="JBHUOF010000021">
    <property type="protein sequence ID" value="MFD2800784.1"/>
    <property type="molecule type" value="Genomic_DNA"/>
</dbReference>
<dbReference type="SMART" id="SM00729">
    <property type="entry name" value="Elp3"/>
    <property type="match status" value="1"/>
</dbReference>
<feature type="binding site" evidence="8">
    <location>
        <position position="18"/>
    </location>
    <ligand>
        <name>[4Fe-4S] cluster</name>
        <dbReference type="ChEBI" id="CHEBI:49883"/>
        <note>4Fe-4S-S-AdoMet</note>
    </ligand>
</feature>